<evidence type="ECO:0000256" key="1">
    <source>
        <dbReference type="ARBA" id="ARBA00000900"/>
    </source>
</evidence>
<dbReference type="InterPro" id="IPR025654">
    <property type="entry name" value="PEX2/10"/>
</dbReference>
<evidence type="ECO:0000256" key="3">
    <source>
        <dbReference type="ARBA" id="ARBA00004906"/>
    </source>
</evidence>
<dbReference type="PANTHER" id="PTHR23350">
    <property type="entry name" value="PEROXISOME ASSEMBLY PROTEIN 10"/>
    <property type="match status" value="1"/>
</dbReference>
<evidence type="ECO:0000256" key="15">
    <source>
        <dbReference type="ARBA" id="ARBA00022989"/>
    </source>
</evidence>
<dbReference type="EC" id="2.3.2.27" evidence="5"/>
<dbReference type="PANTHER" id="PTHR23350:SF0">
    <property type="entry name" value="PEROXISOME BIOGENESIS FACTOR 10"/>
    <property type="match status" value="1"/>
</dbReference>
<evidence type="ECO:0000256" key="6">
    <source>
        <dbReference type="ARBA" id="ARBA00022448"/>
    </source>
</evidence>
<comment type="pathway">
    <text evidence="3">Protein modification; protein ubiquitination.</text>
</comment>
<feature type="compositionally biased region" description="Polar residues" evidence="21">
    <location>
        <begin position="1"/>
        <end position="12"/>
    </location>
</feature>
<dbReference type="PROSITE" id="PS50089">
    <property type="entry name" value="ZF_RING_2"/>
    <property type="match status" value="1"/>
</dbReference>
<dbReference type="CDD" id="cd16527">
    <property type="entry name" value="RING-HC_PEX10"/>
    <property type="match status" value="1"/>
</dbReference>
<keyword evidence="6" id="KW-0813">Transport</keyword>
<feature type="region of interest" description="Disordered" evidence="21">
    <location>
        <begin position="1"/>
        <end position="48"/>
    </location>
</feature>
<comment type="catalytic activity">
    <reaction evidence="1">
        <text>S-ubiquitinyl-[E2 ubiquitin-conjugating enzyme]-L-cysteine + [acceptor protein]-L-lysine = [E2 ubiquitin-conjugating enzyme]-L-cysteine + N(6)-ubiquitinyl-[acceptor protein]-L-lysine.</text>
        <dbReference type="EC" id="2.3.2.27"/>
    </reaction>
</comment>
<evidence type="ECO:0000256" key="8">
    <source>
        <dbReference type="ARBA" id="ARBA00022679"/>
    </source>
</evidence>
<keyword evidence="16" id="KW-0472">Membrane</keyword>
<dbReference type="InterPro" id="IPR013083">
    <property type="entry name" value="Znf_RING/FYVE/PHD"/>
</dbReference>
<evidence type="ECO:0000256" key="10">
    <source>
        <dbReference type="ARBA" id="ARBA00022723"/>
    </source>
</evidence>
<evidence type="ECO:0000313" key="23">
    <source>
        <dbReference type="EMBL" id="KAG0283869.1"/>
    </source>
</evidence>
<organism evidence="23 24">
    <name type="scientific">Linnemannia gamsii</name>
    <dbReference type="NCBI Taxonomy" id="64522"/>
    <lineage>
        <taxon>Eukaryota</taxon>
        <taxon>Fungi</taxon>
        <taxon>Fungi incertae sedis</taxon>
        <taxon>Mucoromycota</taxon>
        <taxon>Mortierellomycotina</taxon>
        <taxon>Mortierellomycetes</taxon>
        <taxon>Mortierellales</taxon>
        <taxon>Mortierellaceae</taxon>
        <taxon>Linnemannia</taxon>
    </lineage>
</organism>
<feature type="region of interest" description="Disordered" evidence="21">
    <location>
        <begin position="158"/>
        <end position="185"/>
    </location>
</feature>
<keyword evidence="14" id="KW-0653">Protein transport</keyword>
<evidence type="ECO:0000256" key="12">
    <source>
        <dbReference type="ARBA" id="ARBA00022786"/>
    </source>
</evidence>
<comment type="similarity">
    <text evidence="4">Belongs to the pex2/pex10/pex12 family.</text>
</comment>
<keyword evidence="24" id="KW-1185">Reference proteome</keyword>
<keyword evidence="13" id="KW-0862">Zinc</keyword>
<dbReference type="Gene3D" id="3.30.40.10">
    <property type="entry name" value="Zinc/RING finger domain, C3HC4 (zinc finger)"/>
    <property type="match status" value="1"/>
</dbReference>
<evidence type="ECO:0000256" key="2">
    <source>
        <dbReference type="ARBA" id="ARBA00004585"/>
    </source>
</evidence>
<evidence type="ECO:0000256" key="21">
    <source>
        <dbReference type="SAM" id="MobiDB-lite"/>
    </source>
</evidence>
<reference evidence="23 24" key="1">
    <citation type="journal article" date="2020" name="Fungal Divers.">
        <title>Resolving the Mortierellaceae phylogeny through synthesis of multi-gene phylogenetics and phylogenomics.</title>
        <authorList>
            <person name="Vandepol N."/>
            <person name="Liber J."/>
            <person name="Desiro A."/>
            <person name="Na H."/>
            <person name="Kennedy M."/>
            <person name="Barry K."/>
            <person name="Grigoriev I.V."/>
            <person name="Miller A.N."/>
            <person name="O'Donnell K."/>
            <person name="Stajich J.E."/>
            <person name="Bonito G."/>
        </authorList>
    </citation>
    <scope>NUCLEOTIDE SEQUENCE [LARGE SCALE GENOMIC DNA]</scope>
    <source>
        <strain evidence="23 24">AD045</strain>
    </source>
</reference>
<evidence type="ECO:0000256" key="18">
    <source>
        <dbReference type="ARBA" id="ARBA00041230"/>
    </source>
</evidence>
<evidence type="ECO:0000256" key="17">
    <source>
        <dbReference type="ARBA" id="ARBA00023140"/>
    </source>
</evidence>
<name>A0ABQ7JRQ1_9FUNG</name>
<dbReference type="EMBL" id="JAAAIM010000847">
    <property type="protein sequence ID" value="KAG0283869.1"/>
    <property type="molecule type" value="Genomic_DNA"/>
</dbReference>
<evidence type="ECO:0000256" key="13">
    <source>
        <dbReference type="ARBA" id="ARBA00022833"/>
    </source>
</evidence>
<keyword evidence="10" id="KW-0479">Metal-binding</keyword>
<keyword evidence="17" id="KW-0576">Peroxisome</keyword>
<evidence type="ECO:0000256" key="5">
    <source>
        <dbReference type="ARBA" id="ARBA00012483"/>
    </source>
</evidence>
<keyword evidence="15" id="KW-1133">Transmembrane helix</keyword>
<keyword evidence="7" id="KW-0962">Peroxisome biogenesis</keyword>
<comment type="caution">
    <text evidence="23">The sequence shown here is derived from an EMBL/GenBank/DDBJ whole genome shotgun (WGS) entry which is preliminary data.</text>
</comment>
<dbReference type="PROSITE" id="PS00518">
    <property type="entry name" value="ZF_RING_1"/>
    <property type="match status" value="1"/>
</dbReference>
<proteinExistence type="inferred from homology"/>
<evidence type="ECO:0000256" key="20">
    <source>
        <dbReference type="SAM" id="Coils"/>
    </source>
</evidence>
<evidence type="ECO:0000256" key="4">
    <source>
        <dbReference type="ARBA" id="ARBA00008704"/>
    </source>
</evidence>
<dbReference type="InterPro" id="IPR006845">
    <property type="entry name" value="Pex_N"/>
</dbReference>
<dbReference type="SUPFAM" id="SSF57850">
    <property type="entry name" value="RING/U-box"/>
    <property type="match status" value="1"/>
</dbReference>
<feature type="domain" description="RING-type" evidence="22">
    <location>
        <begin position="333"/>
        <end position="371"/>
    </location>
</feature>
<dbReference type="InterPro" id="IPR017907">
    <property type="entry name" value="Znf_RING_CS"/>
</dbReference>
<keyword evidence="9" id="KW-0812">Transmembrane</keyword>
<dbReference type="Proteomes" id="UP001194696">
    <property type="component" value="Unassembled WGS sequence"/>
</dbReference>
<protein>
    <recommendedName>
        <fullName evidence="5">RING-type E3 ubiquitin transferase</fullName>
        <ecNumber evidence="5">2.3.2.27</ecNumber>
    </recommendedName>
    <alternativeName>
        <fullName evidence="18">Peroxin-10</fullName>
    </alternativeName>
</protein>
<dbReference type="InterPro" id="IPR001841">
    <property type="entry name" value="Znf_RING"/>
</dbReference>
<evidence type="ECO:0000256" key="14">
    <source>
        <dbReference type="ARBA" id="ARBA00022927"/>
    </source>
</evidence>
<evidence type="ECO:0000256" key="11">
    <source>
        <dbReference type="ARBA" id="ARBA00022771"/>
    </source>
</evidence>
<keyword evidence="20" id="KW-0175">Coiled coil</keyword>
<sequence>MSTPSQSSSNSADRSHTTVATTAPVAAAGPGAQGNAPPSPRFDLSLPSASQPDIIRANQKDSYYQQILKDQVKDAVLEIFGSRTQHMYQTEVEVFSDLCYYTLTTLLGTQTLGEEYCDIMQINNSSGTFPSLPRRSALVFWHVLIPYIYSKGAQELRRRTKPQLPQRHNHHHQGHRLDATLSDAEPKKEPSAAKMKLKTFVHNWLPTFQTFFKTHGHSAHLAVFYFFGAYYSFSKRVTGIRYIFNRKLSPGEERSGYEVLGVLIVIQLAIQLFQWRRQLAVDAQEKASAAALTAGNTLGEKGAALQLQQEEEEEEEEEEDFQQTTAQANVRKCTLCLDPRTNTTATPCGHLFCWTCIREWCQNKPECPLCRQHVQLSALLPIYTKLY</sequence>
<dbReference type="Pfam" id="PF04757">
    <property type="entry name" value="Pex2_Pex12"/>
    <property type="match status" value="1"/>
</dbReference>
<evidence type="ECO:0000313" key="24">
    <source>
        <dbReference type="Proteomes" id="UP001194696"/>
    </source>
</evidence>
<feature type="compositionally biased region" description="Low complexity" evidence="21">
    <location>
        <begin position="17"/>
        <end position="30"/>
    </location>
</feature>
<feature type="coiled-coil region" evidence="20">
    <location>
        <begin position="300"/>
        <end position="327"/>
    </location>
</feature>
<comment type="subcellular location">
    <subcellularLocation>
        <location evidence="2">Peroxisome membrane</location>
        <topology evidence="2">Multi-pass membrane protein</topology>
    </subcellularLocation>
</comment>
<evidence type="ECO:0000256" key="16">
    <source>
        <dbReference type="ARBA" id="ARBA00023136"/>
    </source>
</evidence>
<evidence type="ECO:0000256" key="9">
    <source>
        <dbReference type="ARBA" id="ARBA00022692"/>
    </source>
</evidence>
<evidence type="ECO:0000256" key="7">
    <source>
        <dbReference type="ARBA" id="ARBA00022593"/>
    </source>
</evidence>
<keyword evidence="11 19" id="KW-0863">Zinc-finger</keyword>
<dbReference type="Pfam" id="PF13920">
    <property type="entry name" value="zf-C3HC4_3"/>
    <property type="match status" value="1"/>
</dbReference>
<accession>A0ABQ7JRQ1</accession>
<gene>
    <name evidence="23" type="primary">PEX10</name>
    <name evidence="23" type="ORF">BGZ96_011764</name>
</gene>
<evidence type="ECO:0000259" key="22">
    <source>
        <dbReference type="PROSITE" id="PS50089"/>
    </source>
</evidence>
<keyword evidence="12" id="KW-0833">Ubl conjugation pathway</keyword>
<dbReference type="SMART" id="SM00184">
    <property type="entry name" value="RING"/>
    <property type="match status" value="1"/>
</dbReference>
<keyword evidence="8" id="KW-0808">Transferase</keyword>
<evidence type="ECO:0000256" key="19">
    <source>
        <dbReference type="PROSITE-ProRule" id="PRU00175"/>
    </source>
</evidence>